<dbReference type="AlphaFoldDB" id="A0A392P812"/>
<evidence type="ECO:0000313" key="3">
    <source>
        <dbReference type="EMBL" id="MCI07609.1"/>
    </source>
</evidence>
<organism evidence="3 4">
    <name type="scientific">Trifolium medium</name>
    <dbReference type="NCBI Taxonomy" id="97028"/>
    <lineage>
        <taxon>Eukaryota</taxon>
        <taxon>Viridiplantae</taxon>
        <taxon>Streptophyta</taxon>
        <taxon>Embryophyta</taxon>
        <taxon>Tracheophyta</taxon>
        <taxon>Spermatophyta</taxon>
        <taxon>Magnoliopsida</taxon>
        <taxon>eudicotyledons</taxon>
        <taxon>Gunneridae</taxon>
        <taxon>Pentapetalae</taxon>
        <taxon>rosids</taxon>
        <taxon>fabids</taxon>
        <taxon>Fabales</taxon>
        <taxon>Fabaceae</taxon>
        <taxon>Papilionoideae</taxon>
        <taxon>50 kb inversion clade</taxon>
        <taxon>NPAAA clade</taxon>
        <taxon>Hologalegina</taxon>
        <taxon>IRL clade</taxon>
        <taxon>Trifolieae</taxon>
        <taxon>Trifolium</taxon>
    </lineage>
</organism>
<dbReference type="Proteomes" id="UP000265520">
    <property type="component" value="Unassembled WGS sequence"/>
</dbReference>
<evidence type="ECO:0000256" key="1">
    <source>
        <dbReference type="SAM" id="MobiDB-lite"/>
    </source>
</evidence>
<keyword evidence="4" id="KW-1185">Reference proteome</keyword>
<sequence length="280" mass="31581">MKEEIDDWDEPTRRVVKDFVALPGTEWLHGTGGEKPSKIPSTHFKPIARVWLEFFLRNIMMVNNTSEAQVEVAAGVKLIMEGKAINLGQLICASIYGMVTNTKSNFKIGHCNLINALCLDQDVPIPPLDDDFLVPMGAMRLKDLQRFSKIPDGYVPPNEREEGAANLNQNDNDVDEDQHDVDDVLQQVDEFPEQPQAPYVPSFSHSVGEIATLLHLMDLSQEAGLQRCYLNTQSSLYMEAMGVRDATPPNSLYAHLYPDQASWDTHLQEDHAFFLARQER</sequence>
<feature type="domain" description="Putative plant transposon protein" evidence="2">
    <location>
        <begin position="10"/>
        <end position="124"/>
    </location>
</feature>
<name>A0A392P812_9FABA</name>
<proteinExistence type="predicted"/>
<reference evidence="3 4" key="1">
    <citation type="journal article" date="2018" name="Front. Plant Sci.">
        <title>Red Clover (Trifolium pratense) and Zigzag Clover (T. medium) - A Picture of Genomic Similarities and Differences.</title>
        <authorList>
            <person name="Dluhosova J."/>
            <person name="Istvanek J."/>
            <person name="Nedelnik J."/>
            <person name="Repkova J."/>
        </authorList>
    </citation>
    <scope>NUCLEOTIDE SEQUENCE [LARGE SCALE GENOMIC DNA]</scope>
    <source>
        <strain evidence="4">cv. 10/8</strain>
        <tissue evidence="3">Leaf</tissue>
    </source>
</reference>
<evidence type="ECO:0000259" key="2">
    <source>
        <dbReference type="Pfam" id="PF20167"/>
    </source>
</evidence>
<evidence type="ECO:0000313" key="4">
    <source>
        <dbReference type="Proteomes" id="UP000265520"/>
    </source>
</evidence>
<dbReference type="EMBL" id="LXQA010066018">
    <property type="protein sequence ID" value="MCI07609.1"/>
    <property type="molecule type" value="Genomic_DNA"/>
</dbReference>
<gene>
    <name evidence="3" type="ORF">A2U01_0028678</name>
</gene>
<comment type="caution">
    <text evidence="3">The sequence shown here is derived from an EMBL/GenBank/DDBJ whole genome shotgun (WGS) entry which is preliminary data.</text>
</comment>
<dbReference type="InterPro" id="IPR046796">
    <property type="entry name" value="Transposase_32_dom"/>
</dbReference>
<accession>A0A392P812</accession>
<feature type="non-terminal residue" evidence="3">
    <location>
        <position position="280"/>
    </location>
</feature>
<dbReference type="Pfam" id="PF20167">
    <property type="entry name" value="Transposase_32"/>
    <property type="match status" value="1"/>
</dbReference>
<feature type="region of interest" description="Disordered" evidence="1">
    <location>
        <begin position="152"/>
        <end position="177"/>
    </location>
</feature>
<protein>
    <recommendedName>
        <fullName evidence="2">Putative plant transposon protein domain-containing protein</fullName>
    </recommendedName>
</protein>